<dbReference type="AlphaFoldDB" id="A0A498C902"/>
<evidence type="ECO:0000313" key="3">
    <source>
        <dbReference type="EMBL" id="RLK48791.1"/>
    </source>
</evidence>
<feature type="compositionally biased region" description="Low complexity" evidence="1">
    <location>
        <begin position="84"/>
        <end position="101"/>
    </location>
</feature>
<evidence type="ECO:0000256" key="2">
    <source>
        <dbReference type="SAM" id="Phobius"/>
    </source>
</evidence>
<keyword evidence="4" id="KW-1185">Reference proteome</keyword>
<comment type="caution">
    <text evidence="3">The sequence shown here is derived from an EMBL/GenBank/DDBJ whole genome shotgun (WGS) entry which is preliminary data.</text>
</comment>
<dbReference type="OrthoDB" id="5785034at2"/>
<accession>A0A498C902</accession>
<keyword evidence="2" id="KW-0812">Transmembrane</keyword>
<name>A0A498C902_9GAMM</name>
<sequence>MHAAAALNTPEVPTLPAPGWGAASLVALSFLVMALTTYEVREPGTAAAVVTQPAVVEHLMEQRPHGPPPGFDADQLGPEEVEEVAPAVAADSAGGTGATAAESRSGDLRARPER</sequence>
<evidence type="ECO:0000256" key="1">
    <source>
        <dbReference type="SAM" id="MobiDB-lite"/>
    </source>
</evidence>
<gene>
    <name evidence="3" type="ORF">DFR31_1903</name>
</gene>
<dbReference type="RefSeq" id="WP_121442428.1">
    <property type="nucleotide sequence ID" value="NZ_RCDA01000002.1"/>
</dbReference>
<dbReference type="EMBL" id="RCDA01000002">
    <property type="protein sequence ID" value="RLK48791.1"/>
    <property type="molecule type" value="Genomic_DNA"/>
</dbReference>
<feature type="compositionally biased region" description="Basic and acidic residues" evidence="1">
    <location>
        <begin position="104"/>
        <end position="114"/>
    </location>
</feature>
<keyword evidence="2" id="KW-1133">Transmembrane helix</keyword>
<organism evidence="3 4">
    <name type="scientific">Alkalispirillum mobile</name>
    <dbReference type="NCBI Taxonomy" id="85925"/>
    <lineage>
        <taxon>Bacteria</taxon>
        <taxon>Pseudomonadati</taxon>
        <taxon>Pseudomonadota</taxon>
        <taxon>Gammaproteobacteria</taxon>
        <taxon>Chromatiales</taxon>
        <taxon>Ectothiorhodospiraceae</taxon>
        <taxon>Alkalispirillum</taxon>
    </lineage>
</organism>
<evidence type="ECO:0000313" key="4">
    <source>
        <dbReference type="Proteomes" id="UP000275461"/>
    </source>
</evidence>
<feature type="region of interest" description="Disordered" evidence="1">
    <location>
        <begin position="61"/>
        <end position="114"/>
    </location>
</feature>
<protein>
    <submittedName>
        <fullName evidence="3">Uncharacterized protein</fullName>
    </submittedName>
</protein>
<reference evidence="3 4" key="1">
    <citation type="submission" date="2018-10" db="EMBL/GenBank/DDBJ databases">
        <title>Genomic Encyclopedia of Type Strains, Phase IV (KMG-IV): sequencing the most valuable type-strain genomes for metagenomic binning, comparative biology and taxonomic classification.</title>
        <authorList>
            <person name="Goeker M."/>
        </authorList>
    </citation>
    <scope>NUCLEOTIDE SEQUENCE [LARGE SCALE GENOMIC DNA]</scope>
    <source>
        <strain evidence="3 4">DSM 12769</strain>
    </source>
</reference>
<dbReference type="Proteomes" id="UP000275461">
    <property type="component" value="Unassembled WGS sequence"/>
</dbReference>
<keyword evidence="2" id="KW-0472">Membrane</keyword>
<feature type="transmembrane region" description="Helical" evidence="2">
    <location>
        <begin position="20"/>
        <end position="38"/>
    </location>
</feature>
<proteinExistence type="predicted"/>